<sequence length="117" mass="12694">MFNSETETLTEVRGDLVLAALCIGQFHAPCQIDPERILVRAQEPLLMALGALGLKIRAVVEEFTPAPLFVPDSELLAQAARHHETRRVRTHVARYHGADPDELEDDLGGEGSAPSAG</sequence>
<dbReference type="SUPFAM" id="SSF69737">
    <property type="entry name" value="Urease metallochaperone UreE, C-terminal domain"/>
    <property type="match status" value="1"/>
</dbReference>
<dbReference type="GO" id="GO:0019627">
    <property type="term" value="P:urea metabolic process"/>
    <property type="evidence" value="ECO:0007669"/>
    <property type="project" value="InterPro"/>
</dbReference>
<feature type="region of interest" description="Disordered" evidence="1">
    <location>
        <begin position="88"/>
        <end position="117"/>
    </location>
</feature>
<dbReference type="EMBL" id="NTJD01000002">
    <property type="protein sequence ID" value="PCD77702.1"/>
    <property type="molecule type" value="Genomic_DNA"/>
</dbReference>
<dbReference type="AlphaFoldDB" id="A0A2A4CTW7"/>
<keyword evidence="4" id="KW-1185">Reference proteome</keyword>
<proteinExistence type="predicted"/>
<feature type="domain" description="Urease accessory protein UreE C-terminal" evidence="2">
    <location>
        <begin position="15"/>
        <end position="82"/>
    </location>
</feature>
<reference evidence="3 4" key="1">
    <citation type="submission" date="2017-09" db="EMBL/GenBank/DDBJ databases">
        <title>A multilocus sequence analysis scheme for characterization of bacteria in the genus Thioclava.</title>
        <authorList>
            <person name="Liu Y."/>
            <person name="Shao Z."/>
        </authorList>
    </citation>
    <scope>NUCLEOTIDE SEQUENCE [LARGE SCALE GENOMIC DNA]</scope>
    <source>
        <strain evidence="3 4">CAU 1312</strain>
    </source>
</reference>
<evidence type="ECO:0000256" key="1">
    <source>
        <dbReference type="SAM" id="MobiDB-lite"/>
    </source>
</evidence>
<dbReference type="Proteomes" id="UP000243507">
    <property type="component" value="Unassembled WGS sequence"/>
</dbReference>
<dbReference type="RefSeq" id="WP_096431413.1">
    <property type="nucleotide sequence ID" value="NZ_NTJD01000002.1"/>
</dbReference>
<comment type="caution">
    <text evidence="3">The sequence shown here is derived from an EMBL/GenBank/DDBJ whole genome shotgun (WGS) entry which is preliminary data.</text>
</comment>
<dbReference type="OrthoDB" id="7688895at2"/>
<evidence type="ECO:0000259" key="2">
    <source>
        <dbReference type="Pfam" id="PF05194"/>
    </source>
</evidence>
<evidence type="ECO:0000313" key="3">
    <source>
        <dbReference type="EMBL" id="PCD77702.1"/>
    </source>
</evidence>
<dbReference type="InterPro" id="IPR007864">
    <property type="entry name" value="UreE_C_dom"/>
</dbReference>
<name>A0A2A4CTW7_9RHOB</name>
<dbReference type="Gene3D" id="3.30.70.790">
    <property type="entry name" value="UreE, C-terminal domain"/>
    <property type="match status" value="1"/>
</dbReference>
<dbReference type="Pfam" id="PF05194">
    <property type="entry name" value="UreE_C"/>
    <property type="match status" value="1"/>
</dbReference>
<protein>
    <recommendedName>
        <fullName evidence="2">Urease accessory protein UreE C-terminal domain-containing protein</fullName>
    </recommendedName>
</protein>
<gene>
    <name evidence="3" type="ORF">CLN94_04170</name>
</gene>
<evidence type="ECO:0000313" key="4">
    <source>
        <dbReference type="Proteomes" id="UP000243507"/>
    </source>
</evidence>
<dbReference type="GO" id="GO:0016151">
    <property type="term" value="F:nickel cation binding"/>
    <property type="evidence" value="ECO:0007669"/>
    <property type="project" value="InterPro"/>
</dbReference>
<dbReference type="GO" id="GO:0065003">
    <property type="term" value="P:protein-containing complex assembly"/>
    <property type="evidence" value="ECO:0007669"/>
    <property type="project" value="InterPro"/>
</dbReference>
<accession>A0A2A4CTW7</accession>
<organism evidence="3 4">
    <name type="scientific">Pseudothioclava arenosa</name>
    <dbReference type="NCBI Taxonomy" id="1795308"/>
    <lineage>
        <taxon>Bacteria</taxon>
        <taxon>Pseudomonadati</taxon>
        <taxon>Pseudomonadota</taxon>
        <taxon>Alphaproteobacteria</taxon>
        <taxon>Rhodobacterales</taxon>
        <taxon>Paracoccaceae</taxon>
        <taxon>Pseudothioclava</taxon>
    </lineage>
</organism>